<evidence type="ECO:0000313" key="3">
    <source>
        <dbReference type="Proteomes" id="UP000054538"/>
    </source>
</evidence>
<reference evidence="3" key="2">
    <citation type="submission" date="2015-01" db="EMBL/GenBank/DDBJ databases">
        <title>Evolutionary Origins and Diversification of the Mycorrhizal Mutualists.</title>
        <authorList>
            <consortium name="DOE Joint Genome Institute"/>
            <consortium name="Mycorrhizal Genomics Consortium"/>
            <person name="Kohler A."/>
            <person name="Kuo A."/>
            <person name="Nagy L.G."/>
            <person name="Floudas D."/>
            <person name="Copeland A."/>
            <person name="Barry K.W."/>
            <person name="Cichocki N."/>
            <person name="Veneault-Fourrey C."/>
            <person name="LaButti K."/>
            <person name="Lindquist E.A."/>
            <person name="Lipzen A."/>
            <person name="Lundell T."/>
            <person name="Morin E."/>
            <person name="Murat C."/>
            <person name="Riley R."/>
            <person name="Ohm R."/>
            <person name="Sun H."/>
            <person name="Tunlid A."/>
            <person name="Henrissat B."/>
            <person name="Grigoriev I.V."/>
            <person name="Hibbett D.S."/>
            <person name="Martin F."/>
        </authorList>
    </citation>
    <scope>NUCLEOTIDE SEQUENCE [LARGE SCALE GENOMIC DNA]</scope>
    <source>
        <strain evidence="3">Ve08.2h10</strain>
    </source>
</reference>
<proteinExistence type="predicted"/>
<dbReference type="EMBL" id="KN825048">
    <property type="protein sequence ID" value="KIK95329.1"/>
    <property type="molecule type" value="Genomic_DNA"/>
</dbReference>
<evidence type="ECO:0000313" key="2">
    <source>
        <dbReference type="EMBL" id="KIK95329.1"/>
    </source>
</evidence>
<dbReference type="HOGENOM" id="CLU_2886457_0_0_1"/>
<gene>
    <name evidence="2" type="ORF">PAXRUDRAFT_827130</name>
</gene>
<reference evidence="2 3" key="1">
    <citation type="submission" date="2014-04" db="EMBL/GenBank/DDBJ databases">
        <authorList>
            <consortium name="DOE Joint Genome Institute"/>
            <person name="Kuo A."/>
            <person name="Kohler A."/>
            <person name="Jargeat P."/>
            <person name="Nagy L.G."/>
            <person name="Floudas D."/>
            <person name="Copeland A."/>
            <person name="Barry K.W."/>
            <person name="Cichocki N."/>
            <person name="Veneault-Fourrey C."/>
            <person name="LaButti K."/>
            <person name="Lindquist E.A."/>
            <person name="Lipzen A."/>
            <person name="Lundell T."/>
            <person name="Morin E."/>
            <person name="Murat C."/>
            <person name="Sun H."/>
            <person name="Tunlid A."/>
            <person name="Henrissat B."/>
            <person name="Grigoriev I.V."/>
            <person name="Hibbett D.S."/>
            <person name="Martin F."/>
            <person name="Nordberg H.P."/>
            <person name="Cantor M.N."/>
            <person name="Hua S.X."/>
        </authorList>
    </citation>
    <scope>NUCLEOTIDE SEQUENCE [LARGE SCALE GENOMIC DNA]</scope>
    <source>
        <strain evidence="2 3">Ve08.2h10</strain>
    </source>
</reference>
<keyword evidence="3" id="KW-1185">Reference proteome</keyword>
<feature type="region of interest" description="Disordered" evidence="1">
    <location>
        <begin position="1"/>
        <end position="34"/>
    </location>
</feature>
<evidence type="ECO:0000256" key="1">
    <source>
        <dbReference type="SAM" id="MobiDB-lite"/>
    </source>
</evidence>
<dbReference type="Proteomes" id="UP000054538">
    <property type="component" value="Unassembled WGS sequence"/>
</dbReference>
<sequence>MMRYTPYNRLSRDSYPQREGVNPTRQAQDFHPQGFDDKFISTDVADATRWWFATSQSSDKVIT</sequence>
<organism evidence="2 3">
    <name type="scientific">Paxillus rubicundulus Ve08.2h10</name>
    <dbReference type="NCBI Taxonomy" id="930991"/>
    <lineage>
        <taxon>Eukaryota</taxon>
        <taxon>Fungi</taxon>
        <taxon>Dikarya</taxon>
        <taxon>Basidiomycota</taxon>
        <taxon>Agaricomycotina</taxon>
        <taxon>Agaricomycetes</taxon>
        <taxon>Agaricomycetidae</taxon>
        <taxon>Boletales</taxon>
        <taxon>Paxilineae</taxon>
        <taxon>Paxillaceae</taxon>
        <taxon>Paxillus</taxon>
    </lineage>
</organism>
<dbReference type="InParanoid" id="A0A0D0E3A3"/>
<dbReference type="AlphaFoldDB" id="A0A0D0E3A3"/>
<accession>A0A0D0E3A3</accession>
<protein>
    <submittedName>
        <fullName evidence="2">Uncharacterized protein</fullName>
    </submittedName>
</protein>
<name>A0A0D0E3A3_9AGAM</name>